<keyword evidence="4" id="KW-0732">Signal</keyword>
<keyword evidence="3" id="KW-1133">Transmembrane helix</keyword>
<dbReference type="Ensembl" id="ENSLOCT00000005819.1">
    <property type="protein sequence ID" value="ENSLOCP00000005811.1"/>
    <property type="gene ID" value="ENSLOCG00000004838.1"/>
</dbReference>
<dbReference type="AlphaFoldDB" id="W5MBQ2"/>
<evidence type="ECO:0000256" key="3">
    <source>
        <dbReference type="SAM" id="Phobius"/>
    </source>
</evidence>
<evidence type="ECO:0000256" key="1">
    <source>
        <dbReference type="ARBA" id="ARBA00022614"/>
    </source>
</evidence>
<dbReference type="KEGG" id="loc:102688901"/>
<keyword evidence="3" id="KW-0472">Membrane</keyword>
<dbReference type="InterPro" id="IPR001611">
    <property type="entry name" value="Leu-rich_rpt"/>
</dbReference>
<keyword evidence="1" id="KW-0433">Leucine-rich repeat</keyword>
<proteinExistence type="predicted"/>
<dbReference type="RefSeq" id="XP_006628105.1">
    <property type="nucleotide sequence ID" value="XM_006628042.3"/>
</dbReference>
<dbReference type="InParanoid" id="W5MBQ2"/>
<reference evidence="6" key="1">
    <citation type="submission" date="2011-12" db="EMBL/GenBank/DDBJ databases">
        <title>The Draft Genome of Lepisosteus oculatus.</title>
        <authorList>
            <consortium name="The Broad Institute Genome Assembly &amp; Analysis Group"/>
            <consortium name="Computational R&amp;D Group"/>
            <consortium name="and Sequencing Platform"/>
            <person name="Di Palma F."/>
            <person name="Alfoldi J."/>
            <person name="Johnson J."/>
            <person name="Berlin A."/>
            <person name="Gnerre S."/>
            <person name="Jaffe D."/>
            <person name="MacCallum I."/>
            <person name="Young S."/>
            <person name="Walker B.J."/>
            <person name="Lander E.S."/>
            <person name="Lindblad-Toh K."/>
        </authorList>
    </citation>
    <scope>NUCLEOTIDE SEQUENCE [LARGE SCALE GENOMIC DNA]</scope>
</reference>
<evidence type="ECO:0000313" key="5">
    <source>
        <dbReference type="Ensembl" id="ENSLOCP00000005811.1"/>
    </source>
</evidence>
<sequence>MALYLWFLLAVTNEATATFRPRQLSPCPMVNMEVHCSNMNLRTVPLELPPGIRKLDLSQNLLQNLTEEIRAFYTSVYHLSFHSNRIEFIQPGLFKDMTNLEVLDLSRNYLDIFAMSNSKVGPLSSVKKLDLSGNGLYTGMTSNFLHNAPALLNLSLNGNSITKIHNDTFAGSLALRNIDLHNNVILEIEEGAFDYLPDLFELNLSMNSITCIKDFNLSQLKLLNLSQNSIESFETTESDLEFELLYLDLRENKIFYFPVLPKRNKLIYLDLSRNLLQSVFNKSFVNFLEHISYSSFQNHSQSLNKTLSVDRYIFPNLAKLFYLDLSYNEIKSIPTSFFGSMGSLEFLNLSNNCLEVFSVDDDSPLAFLETLDLSANTLQNLSFGKNALQSLKKLYLRGNLLSTLDPYTFLHLPSIEVLDLQQNILSVCGLQCRQPQEECRGKETGCVFLSSIPSLRYLYLSSNGLVALPRYAFYDSPLLLLDLSNNPGLEISKEAFTGLESSLTYLSFKGNTLQALNMDLSLFTGLKTVDLSSNQLTGLLLWNRESSIELLNLQNNSLFTLEYNTVLVLERALKTLYLSGNPLNCCSNPRFMHLIQKSAVDIPDKDSVTCRYMQDSEYKEINISHVAEEHCEEQERKSVSVIIIIVTALALIAALVLLSRCCHQRKRNVRGSFKA</sequence>
<keyword evidence="6" id="KW-1185">Reference proteome</keyword>
<dbReference type="GeneTree" id="ENSGT00940000163875"/>
<dbReference type="SUPFAM" id="SSF52047">
    <property type="entry name" value="RNI-like"/>
    <property type="match status" value="1"/>
</dbReference>
<dbReference type="FunCoup" id="W5MBQ2">
    <property type="interactions" value="159"/>
</dbReference>
<protein>
    <submittedName>
        <fullName evidence="5">Leucine rich repeat containing 32</fullName>
    </submittedName>
</protein>
<dbReference type="GeneID" id="102688901"/>
<dbReference type="STRING" id="7918.ENSLOCP00000005811"/>
<dbReference type="HOGENOM" id="CLU_024194_1_0_1"/>
<feature type="signal peptide" evidence="4">
    <location>
        <begin position="1"/>
        <end position="17"/>
    </location>
</feature>
<dbReference type="FunFam" id="3.80.10.10:FF:000226">
    <property type="entry name" value="leucine-rich repeat-containing protein 32 isoform X1"/>
    <property type="match status" value="1"/>
</dbReference>
<dbReference type="PROSITE" id="PS51450">
    <property type="entry name" value="LRR"/>
    <property type="match status" value="3"/>
</dbReference>
<dbReference type="SMART" id="SM00365">
    <property type="entry name" value="LRR_SD22"/>
    <property type="match status" value="8"/>
</dbReference>
<dbReference type="Bgee" id="ENSLOCG00000004838">
    <property type="expression patterns" value="Expressed in pharyngeal gill and 13 other cell types or tissues"/>
</dbReference>
<evidence type="ECO:0000256" key="4">
    <source>
        <dbReference type="SAM" id="SignalP"/>
    </source>
</evidence>
<evidence type="ECO:0000256" key="2">
    <source>
        <dbReference type="ARBA" id="ARBA00022737"/>
    </source>
</evidence>
<dbReference type="PANTHER" id="PTHR24366">
    <property type="entry name" value="IG(IMMUNOGLOBULIN) AND LRR(LEUCINE RICH REPEAT) DOMAINS"/>
    <property type="match status" value="1"/>
</dbReference>
<dbReference type="Proteomes" id="UP000018468">
    <property type="component" value="Linkage group LG3"/>
</dbReference>
<organism evidence="5 6">
    <name type="scientific">Lepisosteus oculatus</name>
    <name type="common">Spotted gar</name>
    <dbReference type="NCBI Taxonomy" id="7918"/>
    <lineage>
        <taxon>Eukaryota</taxon>
        <taxon>Metazoa</taxon>
        <taxon>Chordata</taxon>
        <taxon>Craniata</taxon>
        <taxon>Vertebrata</taxon>
        <taxon>Euteleostomi</taxon>
        <taxon>Actinopterygii</taxon>
        <taxon>Neopterygii</taxon>
        <taxon>Holostei</taxon>
        <taxon>Semionotiformes</taxon>
        <taxon>Lepisosteidae</taxon>
        <taxon>Lepisosteus</taxon>
    </lineage>
</organism>
<feature type="transmembrane region" description="Helical" evidence="3">
    <location>
        <begin position="639"/>
        <end position="658"/>
    </location>
</feature>
<dbReference type="eggNOG" id="KOG0619">
    <property type="taxonomic scope" value="Eukaryota"/>
</dbReference>
<keyword evidence="3" id="KW-0812">Transmembrane</keyword>
<dbReference type="RefSeq" id="XP_069046086.1">
    <property type="nucleotide sequence ID" value="XM_069189985.1"/>
</dbReference>
<dbReference type="Gene3D" id="3.80.10.10">
    <property type="entry name" value="Ribonuclease Inhibitor"/>
    <property type="match status" value="5"/>
</dbReference>
<dbReference type="SMART" id="SM00369">
    <property type="entry name" value="LRR_TYP"/>
    <property type="match status" value="12"/>
</dbReference>
<dbReference type="CTD" id="2615"/>
<feature type="chain" id="PRO_5004866000" evidence="4">
    <location>
        <begin position="18"/>
        <end position="675"/>
    </location>
</feature>
<accession>W5MBQ2</accession>
<dbReference type="OrthoDB" id="8195690at2759"/>
<dbReference type="InterPro" id="IPR003591">
    <property type="entry name" value="Leu-rich_rpt_typical-subtyp"/>
</dbReference>
<dbReference type="Pfam" id="PF13855">
    <property type="entry name" value="LRR_8"/>
    <property type="match status" value="5"/>
</dbReference>
<name>W5MBQ2_LEPOC</name>
<evidence type="ECO:0000313" key="6">
    <source>
        <dbReference type="Proteomes" id="UP000018468"/>
    </source>
</evidence>
<reference evidence="5" key="3">
    <citation type="submission" date="2025-09" db="UniProtKB">
        <authorList>
            <consortium name="Ensembl"/>
        </authorList>
    </citation>
    <scope>IDENTIFICATION</scope>
</reference>
<dbReference type="GO" id="GO:0030168">
    <property type="term" value="P:platelet activation"/>
    <property type="evidence" value="ECO:0007669"/>
    <property type="project" value="Ensembl"/>
</dbReference>
<dbReference type="InterPro" id="IPR032675">
    <property type="entry name" value="LRR_dom_sf"/>
</dbReference>
<keyword evidence="2" id="KW-0677">Repeat</keyword>
<dbReference type="OMA" id="CIRRQKF"/>
<dbReference type="EMBL" id="AHAT01003130">
    <property type="status" value="NOT_ANNOTATED_CDS"/>
    <property type="molecule type" value="Genomic_DNA"/>
</dbReference>
<dbReference type="SUPFAM" id="SSF52058">
    <property type="entry name" value="L domain-like"/>
    <property type="match status" value="1"/>
</dbReference>
<reference evidence="5" key="2">
    <citation type="submission" date="2025-08" db="UniProtKB">
        <authorList>
            <consortium name="Ensembl"/>
        </authorList>
    </citation>
    <scope>IDENTIFICATION</scope>
</reference>
<dbReference type="PANTHER" id="PTHR24366:SF162">
    <property type="entry name" value="IG-LIKE DOMAIN-CONTAINING PROTEIN"/>
    <property type="match status" value="1"/>
</dbReference>